<dbReference type="GO" id="GO:0000288">
    <property type="term" value="P:nuclear-transcribed mRNA catabolic process, deadenylation-dependent decay"/>
    <property type="evidence" value="ECO:0007669"/>
    <property type="project" value="TreeGrafter"/>
</dbReference>
<dbReference type="WBParaSite" id="BXY_0985600.1">
    <property type="protein sequence ID" value="BXY_0985600.1"/>
    <property type="gene ID" value="BXY_0985600"/>
</dbReference>
<dbReference type="Proteomes" id="UP000095284">
    <property type="component" value="Unplaced"/>
</dbReference>
<feature type="domain" description="CCR4-Not complex component Not1 C-terminal" evidence="2">
    <location>
        <begin position="11"/>
        <end position="101"/>
    </location>
</feature>
<proteinExistence type="predicted"/>
<dbReference type="Pfam" id="PF04054">
    <property type="entry name" value="Not1"/>
    <property type="match status" value="1"/>
</dbReference>
<sequence length="156" mass="18434">MSFFIDFLGCFRLFTSITDQLRNASTHTAFYASMLLHLFHTAHSNHVREIITRILLERLLANRPHPFGIKLVMAELLRNPDYKFMEFEFVHSAEVVERMVISISKYLGVEINEERSRFFKYHNPRAARKEPQKRQSDSNNNKQAKRSYVRAATPMR</sequence>
<accession>A0A1I7SA09</accession>
<dbReference type="eggNOG" id="KOG1831">
    <property type="taxonomic scope" value="Eukaryota"/>
</dbReference>
<dbReference type="InterPro" id="IPR007196">
    <property type="entry name" value="CCR4-Not_Not1_C"/>
</dbReference>
<dbReference type="InterPro" id="IPR040398">
    <property type="entry name" value="Not1"/>
</dbReference>
<protein>
    <submittedName>
        <fullName evidence="4">Not1 domain-containing protein</fullName>
    </submittedName>
</protein>
<dbReference type="AlphaFoldDB" id="A0A1I7SA09"/>
<evidence type="ECO:0000256" key="1">
    <source>
        <dbReference type="SAM" id="MobiDB-lite"/>
    </source>
</evidence>
<dbReference type="PANTHER" id="PTHR13162:SF8">
    <property type="entry name" value="CCR4-NOT TRANSCRIPTION COMPLEX SUBUNIT 1"/>
    <property type="match status" value="1"/>
</dbReference>
<reference evidence="4" key="1">
    <citation type="submission" date="2016-11" db="UniProtKB">
        <authorList>
            <consortium name="WormBaseParasite"/>
        </authorList>
    </citation>
    <scope>IDENTIFICATION</scope>
</reference>
<evidence type="ECO:0000313" key="3">
    <source>
        <dbReference type="Proteomes" id="UP000095284"/>
    </source>
</evidence>
<dbReference type="GO" id="GO:0000932">
    <property type="term" value="C:P-body"/>
    <property type="evidence" value="ECO:0007669"/>
    <property type="project" value="TreeGrafter"/>
</dbReference>
<dbReference type="GO" id="GO:0017148">
    <property type="term" value="P:negative regulation of translation"/>
    <property type="evidence" value="ECO:0007669"/>
    <property type="project" value="InterPro"/>
</dbReference>
<evidence type="ECO:0000259" key="2">
    <source>
        <dbReference type="Pfam" id="PF04054"/>
    </source>
</evidence>
<dbReference type="Gene3D" id="1.25.40.800">
    <property type="match status" value="1"/>
</dbReference>
<organism evidence="3 4">
    <name type="scientific">Bursaphelenchus xylophilus</name>
    <name type="common">Pinewood nematode worm</name>
    <name type="synonym">Aphelenchoides xylophilus</name>
    <dbReference type="NCBI Taxonomy" id="6326"/>
    <lineage>
        <taxon>Eukaryota</taxon>
        <taxon>Metazoa</taxon>
        <taxon>Ecdysozoa</taxon>
        <taxon>Nematoda</taxon>
        <taxon>Chromadorea</taxon>
        <taxon>Rhabditida</taxon>
        <taxon>Tylenchina</taxon>
        <taxon>Tylenchomorpha</taxon>
        <taxon>Aphelenchoidea</taxon>
        <taxon>Aphelenchoididae</taxon>
        <taxon>Bursaphelenchus</taxon>
    </lineage>
</organism>
<evidence type="ECO:0000313" key="4">
    <source>
        <dbReference type="WBParaSite" id="BXY_0985600.1"/>
    </source>
</evidence>
<name>A0A1I7SA09_BURXY</name>
<dbReference type="GO" id="GO:0060090">
    <property type="term" value="F:molecular adaptor activity"/>
    <property type="evidence" value="ECO:0007669"/>
    <property type="project" value="TreeGrafter"/>
</dbReference>
<feature type="region of interest" description="Disordered" evidence="1">
    <location>
        <begin position="122"/>
        <end position="156"/>
    </location>
</feature>
<dbReference type="GO" id="GO:0030015">
    <property type="term" value="C:CCR4-NOT core complex"/>
    <property type="evidence" value="ECO:0007669"/>
    <property type="project" value="InterPro"/>
</dbReference>
<dbReference type="PANTHER" id="PTHR13162">
    <property type="entry name" value="CCR4-NOT TRANSCRIPTION COMPLEX"/>
    <property type="match status" value="1"/>
</dbReference>
<feature type="compositionally biased region" description="Basic and acidic residues" evidence="1">
    <location>
        <begin position="127"/>
        <end position="136"/>
    </location>
</feature>